<feature type="domain" description="Activator of Hsp90 ATPase homologue 1/2-like C-terminal" evidence="2">
    <location>
        <begin position="3"/>
        <end position="53"/>
    </location>
</feature>
<dbReference type="InterPro" id="IPR023393">
    <property type="entry name" value="START-like_dom_sf"/>
</dbReference>
<proteinExistence type="inferred from homology"/>
<sequence length="61" mass="7026">QGIVITVLFEDLNGKTKLTLEIVHESAQERRKHEEMGVVAGWNSTFDCLEEFLAKQVEDRH</sequence>
<dbReference type="InterPro" id="IPR013538">
    <property type="entry name" value="ASHA1/2-like_C"/>
</dbReference>
<gene>
    <name evidence="3" type="ORF">ACE1CA_35540</name>
</gene>
<keyword evidence="4" id="KW-1185">Reference proteome</keyword>
<dbReference type="EMBL" id="JBHFNT010000327">
    <property type="protein sequence ID" value="MFB2839832.1"/>
    <property type="molecule type" value="Genomic_DNA"/>
</dbReference>
<comment type="caution">
    <text evidence="3">The sequence shown here is derived from an EMBL/GenBank/DDBJ whole genome shotgun (WGS) entry which is preliminary data.</text>
</comment>
<dbReference type="RefSeq" id="WP_413282090.1">
    <property type="nucleotide sequence ID" value="NZ_JBHFNT010000327.1"/>
</dbReference>
<organism evidence="3 4">
    <name type="scientific">Floridaenema evergladense BLCC-F167</name>
    <dbReference type="NCBI Taxonomy" id="3153639"/>
    <lineage>
        <taxon>Bacteria</taxon>
        <taxon>Bacillati</taxon>
        <taxon>Cyanobacteriota</taxon>
        <taxon>Cyanophyceae</taxon>
        <taxon>Oscillatoriophycideae</taxon>
        <taxon>Aerosakkonematales</taxon>
        <taxon>Aerosakkonemataceae</taxon>
        <taxon>Floridanema</taxon>
        <taxon>Floridanema evergladense</taxon>
    </lineage>
</organism>
<dbReference type="Proteomes" id="UP001576780">
    <property type="component" value="Unassembled WGS sequence"/>
</dbReference>
<accession>A0ABV4WXJ2</accession>
<dbReference type="SUPFAM" id="SSF55961">
    <property type="entry name" value="Bet v1-like"/>
    <property type="match status" value="1"/>
</dbReference>
<feature type="non-terminal residue" evidence="3">
    <location>
        <position position="1"/>
    </location>
</feature>
<dbReference type="Gene3D" id="3.30.530.20">
    <property type="match status" value="1"/>
</dbReference>
<dbReference type="Pfam" id="PF08327">
    <property type="entry name" value="AHSA1"/>
    <property type="match status" value="1"/>
</dbReference>
<evidence type="ECO:0000259" key="2">
    <source>
        <dbReference type="Pfam" id="PF08327"/>
    </source>
</evidence>
<evidence type="ECO:0000313" key="4">
    <source>
        <dbReference type="Proteomes" id="UP001576780"/>
    </source>
</evidence>
<comment type="similarity">
    <text evidence="1">Belongs to the AHA1 family.</text>
</comment>
<protein>
    <submittedName>
        <fullName evidence="3">SRPBCC domain-containing protein</fullName>
    </submittedName>
</protein>
<reference evidence="3 4" key="1">
    <citation type="submission" date="2024-09" db="EMBL/GenBank/DDBJ databases">
        <title>Floridaenema gen nov. (Aerosakkonemataceae, Aerosakkonematales ord. nov., Cyanobacteria) from benthic tropical and subtropical fresh waters, with the description of four new species.</title>
        <authorList>
            <person name="Moretto J.A."/>
            <person name="Berthold D.E."/>
            <person name="Lefler F.W."/>
            <person name="Huang I.-S."/>
            <person name="Laughinghouse H. IV."/>
        </authorList>
    </citation>
    <scope>NUCLEOTIDE SEQUENCE [LARGE SCALE GENOMIC DNA]</scope>
    <source>
        <strain evidence="3 4">BLCC-F167</strain>
    </source>
</reference>
<name>A0ABV4WXJ2_9CYAN</name>
<evidence type="ECO:0000256" key="1">
    <source>
        <dbReference type="ARBA" id="ARBA00006817"/>
    </source>
</evidence>
<evidence type="ECO:0000313" key="3">
    <source>
        <dbReference type="EMBL" id="MFB2839832.1"/>
    </source>
</evidence>